<dbReference type="InterPro" id="IPR019489">
    <property type="entry name" value="Clp_ATPase_C"/>
</dbReference>
<dbReference type="GO" id="GO:0005737">
    <property type="term" value="C:cytoplasm"/>
    <property type="evidence" value="ECO:0007669"/>
    <property type="project" value="TreeGrafter"/>
</dbReference>
<evidence type="ECO:0000259" key="7">
    <source>
        <dbReference type="SMART" id="SM00382"/>
    </source>
</evidence>
<dbReference type="Pfam" id="PF10431">
    <property type="entry name" value="ClpB_D2-small"/>
    <property type="match status" value="1"/>
</dbReference>
<keyword evidence="5" id="KW-0175">Coiled coil</keyword>
<protein>
    <recommendedName>
        <fullName evidence="11">Clp R domain-containing protein</fullName>
    </recommendedName>
</protein>
<dbReference type="Gene3D" id="3.40.50.300">
    <property type="entry name" value="P-loop containing nucleotide triphosphate hydrolases"/>
    <property type="match status" value="2"/>
</dbReference>
<evidence type="ECO:0000256" key="6">
    <source>
        <dbReference type="SAM" id="Phobius"/>
    </source>
</evidence>
<keyword evidence="2" id="KW-0547">Nucleotide-binding</keyword>
<keyword evidence="4" id="KW-0143">Chaperone</keyword>
<evidence type="ECO:0008006" key="11">
    <source>
        <dbReference type="Google" id="ProtNLM"/>
    </source>
</evidence>
<accession>A0A1G1ZBM9</accession>
<dbReference type="SUPFAM" id="SSF52540">
    <property type="entry name" value="P-loop containing nucleoside triphosphate hydrolases"/>
    <property type="match status" value="2"/>
</dbReference>
<dbReference type="Pfam" id="PF17871">
    <property type="entry name" value="AAA_lid_9"/>
    <property type="match status" value="1"/>
</dbReference>
<dbReference type="GO" id="GO:0034605">
    <property type="term" value="P:cellular response to heat"/>
    <property type="evidence" value="ECO:0007669"/>
    <property type="project" value="TreeGrafter"/>
</dbReference>
<dbReference type="Gene3D" id="1.10.8.60">
    <property type="match status" value="2"/>
</dbReference>
<dbReference type="PANTHER" id="PTHR11638">
    <property type="entry name" value="ATP-DEPENDENT CLP PROTEASE"/>
    <property type="match status" value="1"/>
</dbReference>
<evidence type="ECO:0000259" key="8">
    <source>
        <dbReference type="SMART" id="SM01086"/>
    </source>
</evidence>
<feature type="coiled-coil region" evidence="5">
    <location>
        <begin position="136"/>
        <end position="170"/>
    </location>
</feature>
<dbReference type="InterPro" id="IPR027417">
    <property type="entry name" value="P-loop_NTPase"/>
</dbReference>
<keyword evidence="6" id="KW-1133">Transmembrane helix</keyword>
<dbReference type="Gene3D" id="1.10.1780.10">
    <property type="entry name" value="Clp, N-terminal domain"/>
    <property type="match status" value="1"/>
</dbReference>
<dbReference type="PANTHER" id="PTHR11638:SF18">
    <property type="entry name" value="HEAT SHOCK PROTEIN 104"/>
    <property type="match status" value="1"/>
</dbReference>
<dbReference type="FunFam" id="3.40.50.300:FF:000025">
    <property type="entry name" value="ATP-dependent Clp protease subunit"/>
    <property type="match status" value="1"/>
</dbReference>
<dbReference type="EMBL" id="MHJC01000001">
    <property type="protein sequence ID" value="OGY62052.1"/>
    <property type="molecule type" value="Genomic_DNA"/>
</dbReference>
<reference evidence="9 10" key="1">
    <citation type="journal article" date="2016" name="Nat. Commun.">
        <title>Thousands of microbial genomes shed light on interconnected biogeochemical processes in an aquifer system.</title>
        <authorList>
            <person name="Anantharaman K."/>
            <person name="Brown C.T."/>
            <person name="Hug L.A."/>
            <person name="Sharon I."/>
            <person name="Castelle C.J."/>
            <person name="Probst A.J."/>
            <person name="Thomas B.C."/>
            <person name="Singh A."/>
            <person name="Wilkins M.J."/>
            <person name="Karaoz U."/>
            <person name="Brodie E.L."/>
            <person name="Williams K.H."/>
            <person name="Hubbard S.S."/>
            <person name="Banfield J.F."/>
        </authorList>
    </citation>
    <scope>NUCLEOTIDE SEQUENCE [LARGE SCALE GENOMIC DNA]</scope>
</reference>
<dbReference type="SMART" id="SM01086">
    <property type="entry name" value="ClpB_D2-small"/>
    <property type="match status" value="1"/>
</dbReference>
<comment type="caution">
    <text evidence="9">The sequence shown here is derived from an EMBL/GenBank/DDBJ whole genome shotgun (WGS) entry which is preliminary data.</text>
</comment>
<feature type="domain" description="AAA+ ATPase" evidence="7">
    <location>
        <begin position="300"/>
        <end position="441"/>
    </location>
</feature>
<dbReference type="Proteomes" id="UP000176976">
    <property type="component" value="Unassembled WGS sequence"/>
</dbReference>
<evidence type="ECO:0000256" key="4">
    <source>
        <dbReference type="ARBA" id="ARBA00023186"/>
    </source>
</evidence>
<gene>
    <name evidence="9" type="ORF">A3H06_02470</name>
</gene>
<evidence type="ECO:0000256" key="5">
    <source>
        <dbReference type="SAM" id="Coils"/>
    </source>
</evidence>
<evidence type="ECO:0000256" key="1">
    <source>
        <dbReference type="ARBA" id="ARBA00022737"/>
    </source>
</evidence>
<keyword evidence="1" id="KW-0677">Repeat</keyword>
<feature type="domain" description="Clp ATPase C-terminal" evidence="8">
    <location>
        <begin position="740"/>
        <end position="830"/>
    </location>
</feature>
<dbReference type="GO" id="GO:0016887">
    <property type="term" value="F:ATP hydrolysis activity"/>
    <property type="evidence" value="ECO:0007669"/>
    <property type="project" value="InterPro"/>
</dbReference>
<dbReference type="AlphaFoldDB" id="A0A1G1ZBM9"/>
<proteinExistence type="predicted"/>
<keyword evidence="3" id="KW-0067">ATP-binding</keyword>
<dbReference type="SMART" id="SM00382">
    <property type="entry name" value="AAA"/>
    <property type="match status" value="2"/>
</dbReference>
<evidence type="ECO:0000256" key="3">
    <source>
        <dbReference type="ARBA" id="ARBA00022840"/>
    </source>
</evidence>
<evidence type="ECO:0000256" key="2">
    <source>
        <dbReference type="ARBA" id="ARBA00022741"/>
    </source>
</evidence>
<evidence type="ECO:0000313" key="10">
    <source>
        <dbReference type="Proteomes" id="UP000176976"/>
    </source>
</evidence>
<dbReference type="InterPro" id="IPR003593">
    <property type="entry name" value="AAA+_ATPase"/>
</dbReference>
<name>A0A1G1ZBM9_9BACT</name>
<feature type="domain" description="AAA+ ATPase" evidence="7">
    <location>
        <begin position="574"/>
        <end position="712"/>
    </location>
</feature>
<dbReference type="InterPro" id="IPR036628">
    <property type="entry name" value="Clp_N_dom_sf"/>
</dbReference>
<evidence type="ECO:0000313" key="9">
    <source>
        <dbReference type="EMBL" id="OGY62052.1"/>
    </source>
</evidence>
<dbReference type="PRINTS" id="PR00300">
    <property type="entry name" value="CLPPROTEASEA"/>
</dbReference>
<keyword evidence="6" id="KW-0812">Transmembrane</keyword>
<feature type="transmembrane region" description="Helical" evidence="6">
    <location>
        <begin position="21"/>
        <end position="42"/>
    </location>
</feature>
<dbReference type="GO" id="GO:0005524">
    <property type="term" value="F:ATP binding"/>
    <property type="evidence" value="ECO:0007669"/>
    <property type="project" value="UniProtKB-KW"/>
</dbReference>
<organism evidence="9 10">
    <name type="scientific">Candidatus Colwellbacteria bacterium RIFCSPLOWO2_12_FULL_44_13</name>
    <dbReference type="NCBI Taxonomy" id="1797694"/>
    <lineage>
        <taxon>Bacteria</taxon>
        <taxon>Candidatus Colwelliibacteriota</taxon>
    </lineage>
</organism>
<dbReference type="InterPro" id="IPR001270">
    <property type="entry name" value="ClpA/B"/>
</dbReference>
<dbReference type="CDD" id="cd19499">
    <property type="entry name" value="RecA-like_ClpB_Hsp104-like"/>
    <property type="match status" value="1"/>
</dbReference>
<dbReference type="InterPro" id="IPR041546">
    <property type="entry name" value="ClpA/ClpB_AAA_lid"/>
</dbReference>
<dbReference type="InterPro" id="IPR050130">
    <property type="entry name" value="ClpA_ClpB"/>
</dbReference>
<dbReference type="Pfam" id="PF07724">
    <property type="entry name" value="AAA_2"/>
    <property type="match status" value="1"/>
</dbReference>
<dbReference type="InterPro" id="IPR003959">
    <property type="entry name" value="ATPase_AAA_core"/>
</dbReference>
<keyword evidence="6" id="KW-0472">Membrane</keyword>
<sequence length="836" mass="95151">MNSPETYYKDPRFEMTIIGRTVVRVFSSIVYIILTAIALIFILSGIEWLSWSAALIALFLFEKLTRHNHSDRQIGDGKEVERINLAQYITPRANRLIYAVYDKSLLVGGNFFLQCFKNIIDEPEVRELFERLNIPIKEVEQKCETYLKETASEKNEKEDLNAKVKRLVQAAFESARQDKSPTIDISELLSGLSVLEESKIQRLLSIFNIEKEDIGKVIIFTRFRRKFQKITVPHLLSGFRHHEHKIRHRIMNRAWTARPTPTLDAVGRDITDEAHAGRAGFLIGHEKEYRRLIDILANIEKPRAILVGEPTIGKETIVEHCALEIVADKIPQELFDKRIVALDIRRLVTGANQDEIRKRVSVVCEEIVRAGNIVLYIPDMHNLVKINVDTALSLADLLLPLIEESRIQTISTTTKEGYKEFLEQRTSIPSSFEMIEVEEISEADAIKILIYQSLVIEKQYKCFITYKAIKNAVALARRYENDRPLPQSAIGLLLETVTDLRNKDEYRVTAEAVAETVERRTGIPVSGTKEGEARKLLNLEEQIHKSVIGQDEAVKAVANALREYRSGLKGKDRPIASFLFVGPTGVGKTELAKALAKNQFGSEEAMLRFDMTEYQEQKSIERLIGSPDGKTTGLLTDAVRERPYSLILLDEFEKANPELVNVFLQVFDDGRLTDSHGRTIGFENAIIIATSNAHSELIKTEIERDIPMKDITEKVKERLTDYFRPELLNRLSGIIVFKTLSRDEVKQIAKLAIVEIQEILALTQHATLEVNDVVIEKIAGWGFDPVYGARPLRRVVEEKIKNPLSEIILKGQLRNGAKINAELREEDIQLKIENQD</sequence>